<evidence type="ECO:0000259" key="15">
    <source>
        <dbReference type="Pfam" id="PF17137"/>
    </source>
</evidence>
<evidence type="ECO:0000256" key="3">
    <source>
        <dbReference type="ARBA" id="ARBA00007806"/>
    </source>
</evidence>
<evidence type="ECO:0000256" key="12">
    <source>
        <dbReference type="SAM" id="SignalP"/>
    </source>
</evidence>
<dbReference type="InterPro" id="IPR011013">
    <property type="entry name" value="Gal_mutarotase_sf_dom"/>
</dbReference>
<dbReference type="InterPro" id="IPR033403">
    <property type="entry name" value="DUF5110"/>
</dbReference>
<evidence type="ECO:0000256" key="2">
    <source>
        <dbReference type="ARBA" id="ARBA00004833"/>
    </source>
</evidence>
<evidence type="ECO:0000313" key="18">
    <source>
        <dbReference type="Proteomes" id="UP001187531"/>
    </source>
</evidence>
<dbReference type="InterPro" id="IPR030458">
    <property type="entry name" value="Glyco_hydro_31_AS"/>
</dbReference>
<dbReference type="Proteomes" id="UP001187531">
    <property type="component" value="Unassembled WGS sequence"/>
</dbReference>
<protein>
    <recommendedName>
        <fullName evidence="9">Glucosidase II subunit alpha</fullName>
    </recommendedName>
</protein>
<feature type="signal peptide" evidence="12">
    <location>
        <begin position="1"/>
        <end position="22"/>
    </location>
</feature>
<keyword evidence="5 10" id="KW-0378">Hydrolase</keyword>
<dbReference type="PANTHER" id="PTHR22762">
    <property type="entry name" value="ALPHA-GLUCOSIDASE"/>
    <property type="match status" value="1"/>
</dbReference>
<evidence type="ECO:0000256" key="5">
    <source>
        <dbReference type="ARBA" id="ARBA00022801"/>
    </source>
</evidence>
<keyword evidence="4 12" id="KW-0732">Signal</keyword>
<evidence type="ECO:0000256" key="8">
    <source>
        <dbReference type="ARBA" id="ARBA00023295"/>
    </source>
</evidence>
<comment type="caution">
    <text evidence="17">The sequence shown here is derived from an EMBL/GenBank/DDBJ whole genome shotgun (WGS) entry which is preliminary data.</text>
</comment>
<evidence type="ECO:0000313" key="17">
    <source>
        <dbReference type="EMBL" id="KAK2708118.1"/>
    </source>
</evidence>
<dbReference type="FunFam" id="3.20.20.80:FF:000039">
    <property type="entry name" value="Glucosidase, alpha neutral C"/>
    <property type="match status" value="1"/>
</dbReference>
<evidence type="ECO:0000256" key="11">
    <source>
        <dbReference type="SAM" id="MobiDB-lite"/>
    </source>
</evidence>
<dbReference type="PROSITE" id="PS00129">
    <property type="entry name" value="GLYCOSYL_HYDROL_F31_1"/>
    <property type="match status" value="1"/>
</dbReference>
<dbReference type="GO" id="GO:0006491">
    <property type="term" value="P:N-glycan processing"/>
    <property type="evidence" value="ECO:0007669"/>
    <property type="project" value="TreeGrafter"/>
</dbReference>
<evidence type="ECO:0000259" key="13">
    <source>
        <dbReference type="Pfam" id="PF01055"/>
    </source>
</evidence>
<dbReference type="SUPFAM" id="SSF51011">
    <property type="entry name" value="Glycosyl hydrolase domain"/>
    <property type="match status" value="1"/>
</dbReference>
<dbReference type="AlphaFoldDB" id="A0AA88KV06"/>
<dbReference type="GO" id="GO:0005783">
    <property type="term" value="C:endoplasmic reticulum"/>
    <property type="evidence" value="ECO:0007669"/>
    <property type="project" value="UniProtKB-SubCell"/>
</dbReference>
<dbReference type="EMBL" id="JAVRJZ010000019">
    <property type="protein sequence ID" value="KAK2708119.1"/>
    <property type="molecule type" value="Genomic_DNA"/>
</dbReference>
<keyword evidence="7" id="KW-0325">Glycoprotein</keyword>
<dbReference type="Pfam" id="PF01055">
    <property type="entry name" value="Glyco_hydro_31_2nd"/>
    <property type="match status" value="1"/>
</dbReference>
<evidence type="ECO:0000256" key="7">
    <source>
        <dbReference type="ARBA" id="ARBA00023180"/>
    </source>
</evidence>
<evidence type="ECO:0000256" key="9">
    <source>
        <dbReference type="ARBA" id="ARBA00042895"/>
    </source>
</evidence>
<evidence type="ECO:0000259" key="16">
    <source>
        <dbReference type="Pfam" id="PF21365"/>
    </source>
</evidence>
<comment type="pathway">
    <text evidence="2">Glycan metabolism; N-glycan metabolism.</text>
</comment>
<dbReference type="Gene3D" id="2.60.40.1180">
    <property type="entry name" value="Golgi alpha-mannosidase II"/>
    <property type="match status" value="2"/>
</dbReference>
<evidence type="ECO:0000256" key="10">
    <source>
        <dbReference type="RuleBase" id="RU361185"/>
    </source>
</evidence>
<accession>A0AA88KV06</accession>
<keyword evidence="18" id="KW-1185">Reference proteome</keyword>
<dbReference type="GO" id="GO:0005975">
    <property type="term" value="P:carbohydrate metabolic process"/>
    <property type="evidence" value="ECO:0007669"/>
    <property type="project" value="InterPro"/>
</dbReference>
<dbReference type="Pfam" id="PF13802">
    <property type="entry name" value="Gal_mutarotas_2"/>
    <property type="match status" value="1"/>
</dbReference>
<feature type="region of interest" description="Disordered" evidence="11">
    <location>
        <begin position="227"/>
        <end position="266"/>
    </location>
</feature>
<evidence type="ECO:0000256" key="4">
    <source>
        <dbReference type="ARBA" id="ARBA00022729"/>
    </source>
</evidence>
<dbReference type="GO" id="GO:0090599">
    <property type="term" value="F:alpha-glucosidase activity"/>
    <property type="evidence" value="ECO:0007669"/>
    <property type="project" value="TreeGrafter"/>
</dbReference>
<dbReference type="FunFam" id="2.60.40.1180:FF:000023">
    <property type="entry name" value="neutral alpha-glucosidase AB isoform X2"/>
    <property type="match status" value="1"/>
</dbReference>
<dbReference type="InterPro" id="IPR000322">
    <property type="entry name" value="Glyco_hydro_31_TIM"/>
</dbReference>
<keyword evidence="6" id="KW-0256">Endoplasmic reticulum</keyword>
<dbReference type="SUPFAM" id="SSF74650">
    <property type="entry name" value="Galactose mutarotase-like"/>
    <property type="match status" value="1"/>
</dbReference>
<dbReference type="Gene3D" id="3.20.20.80">
    <property type="entry name" value="Glycosidases"/>
    <property type="match status" value="1"/>
</dbReference>
<feature type="compositionally biased region" description="Acidic residues" evidence="11">
    <location>
        <begin position="245"/>
        <end position="255"/>
    </location>
</feature>
<feature type="domain" description="Glycosyl hydrolase family 31 C-terminal" evidence="16">
    <location>
        <begin position="751"/>
        <end position="842"/>
    </location>
</feature>
<evidence type="ECO:0000256" key="6">
    <source>
        <dbReference type="ARBA" id="ARBA00022824"/>
    </source>
</evidence>
<organism evidence="17 18">
    <name type="scientific">Artemia franciscana</name>
    <name type="common">Brine shrimp</name>
    <name type="synonym">Artemia sanfranciscana</name>
    <dbReference type="NCBI Taxonomy" id="6661"/>
    <lineage>
        <taxon>Eukaryota</taxon>
        <taxon>Metazoa</taxon>
        <taxon>Ecdysozoa</taxon>
        <taxon>Arthropoda</taxon>
        <taxon>Crustacea</taxon>
        <taxon>Branchiopoda</taxon>
        <taxon>Anostraca</taxon>
        <taxon>Artemiidae</taxon>
        <taxon>Artemia</taxon>
    </lineage>
</organism>
<gene>
    <name evidence="17" type="ORF">QYM36_015715</name>
</gene>
<dbReference type="Gene3D" id="2.60.40.1760">
    <property type="entry name" value="glycosyl hydrolase (family 31)"/>
    <property type="match status" value="1"/>
</dbReference>
<dbReference type="InterPro" id="IPR013780">
    <property type="entry name" value="Glyco_hydro_b"/>
</dbReference>
<comment type="subcellular location">
    <subcellularLocation>
        <location evidence="1">Endoplasmic reticulum</location>
    </subcellularLocation>
</comment>
<dbReference type="PANTHER" id="PTHR22762:SF54">
    <property type="entry name" value="BCDNA.GH04962"/>
    <property type="match status" value="1"/>
</dbReference>
<dbReference type="InterPro" id="IPR025887">
    <property type="entry name" value="Glyco_hydro_31_N_dom"/>
</dbReference>
<feature type="domain" description="Glycoside hydrolase family 31 N-terminal" evidence="14">
    <location>
        <begin position="76"/>
        <end position="352"/>
    </location>
</feature>
<feature type="compositionally biased region" description="Basic and acidic residues" evidence="11">
    <location>
        <begin position="256"/>
        <end position="265"/>
    </location>
</feature>
<dbReference type="SUPFAM" id="SSF51445">
    <property type="entry name" value="(Trans)glycosidases"/>
    <property type="match status" value="1"/>
</dbReference>
<evidence type="ECO:0000259" key="14">
    <source>
        <dbReference type="Pfam" id="PF13802"/>
    </source>
</evidence>
<dbReference type="InterPro" id="IPR017853">
    <property type="entry name" value="GH"/>
</dbReference>
<proteinExistence type="inferred from homology"/>
<dbReference type="Pfam" id="PF21365">
    <property type="entry name" value="Glyco_hydro_31_3rd"/>
    <property type="match status" value="1"/>
</dbReference>
<evidence type="ECO:0000256" key="1">
    <source>
        <dbReference type="ARBA" id="ARBA00004240"/>
    </source>
</evidence>
<keyword evidence="8 10" id="KW-0326">Glycosidase</keyword>
<feature type="chain" id="PRO_5041851792" description="Glucosidase II subunit alpha" evidence="12">
    <location>
        <begin position="23"/>
        <end position="976"/>
    </location>
</feature>
<dbReference type="Pfam" id="PF17137">
    <property type="entry name" value="DUF5110"/>
    <property type="match status" value="1"/>
</dbReference>
<name>A0AA88KV06_ARTSF</name>
<dbReference type="EMBL" id="JAVRJZ010000019">
    <property type="protein sequence ID" value="KAK2708118.1"/>
    <property type="molecule type" value="Genomic_DNA"/>
</dbReference>
<dbReference type="FunFam" id="3.20.20.80:FF:000046">
    <property type="entry name" value="Glucosidase alpha, neutral C"/>
    <property type="match status" value="1"/>
</dbReference>
<dbReference type="CDD" id="cd14752">
    <property type="entry name" value="GH31_N"/>
    <property type="match status" value="1"/>
</dbReference>
<sequence length="976" mass="112151">MRLNRNCLFFILSFCYVKGVDKGNFKSCEQSSFCKRHRATRETPSAYIADLKSLSLHKERAFIDVINVEANIPLTLEIIALHNYAFRIKIQEKNGLRKRYQVENALVREPETAPIILLEKKDDHIVLGLDAVNRMVIQGNPFRLDLFNKDGHVITMNGRGMFKFEHYRTRKTLLGKAISKVAEVVGSSGSLTHRLASWIGNLLSSPEEIPMEHNPETDSQIEPLDAEEVQQTSEEPPAEVPVNNDAEETEPGMWEEDYKSHHDSKPYGPSSFGVDLSFPGSNHVYGIPEHADSLALRDTLNGDPYRLYNLDVFEYELWSPMALYGAIPFVMAKGKEGAVGVYWQNAAETWVDVRDVPGGGVVSSLMKLVSGGASEPGPHKEVHFISESGLMDVFFLLGPGPKDVLQQYTGLTGVTPLPQMFAIAYHQCRWNYNDQEDVQFVHENFDKEDMPLDVIWLDIEHTDNKKYFTWDPIKFSDSLGMMKNLSDKGRKLVTIVDPHIKRDSNYFIHKDCEANGFYIKDTNGKDFEGWCWPGSSSYPDFFNPAVREYWKEQYAFDKYHGTTKDVYIWNDMNEPSVFNGPEVTMHKDKLHHGGWEHRDVHNIYGMLVVDSTFQGLMARGENKLRPFILSRSFFAGSQRYGAIWTGDNGAEWGHLQVSIPMVLSLSIAGMAFTGGDVGGFFKNPETDLLIRWYQAGAYQPFFRAHAHEQTRRREPYLYDETTKDIIRQAIRQRYALLPYWYTLFYENEKTGIPPMRPLWLEYPKDSDTFALDDVYLLGDSLLVRPVTESKATSVKVYFPSDESAMTIWYDVETYETFTGRGYKSIEVDMYKIPVFQRGGSIIPKKLRPRRSSVLMQHDPYTLVVALDEEGKASGTLYIDDGESFDYREGKYVYGHLDYQRGKLSFRFLDAGRYSDASWVERIIVAGLRLKPHKIFAQIQGTKDHVELDFKYEAKMHILTIRKPKLPMNYEWHLQFY</sequence>
<comment type="similarity">
    <text evidence="3 10">Belongs to the glycosyl hydrolase 31 family.</text>
</comment>
<feature type="domain" description="Glycoside hydrolase family 31 TIM barrel" evidence="13">
    <location>
        <begin position="415"/>
        <end position="743"/>
    </location>
</feature>
<dbReference type="GO" id="GO:0030246">
    <property type="term" value="F:carbohydrate binding"/>
    <property type="evidence" value="ECO:0007669"/>
    <property type="project" value="InterPro"/>
</dbReference>
<dbReference type="CDD" id="cd06603">
    <property type="entry name" value="GH31_GANC_GANAB_alpha"/>
    <property type="match status" value="1"/>
</dbReference>
<dbReference type="InterPro" id="IPR048395">
    <property type="entry name" value="Glyco_hydro_31_C"/>
</dbReference>
<reference evidence="17" key="1">
    <citation type="submission" date="2023-07" db="EMBL/GenBank/DDBJ databases">
        <title>Chromosome-level genome assembly of Artemia franciscana.</title>
        <authorList>
            <person name="Jo E."/>
        </authorList>
    </citation>
    <scope>NUCLEOTIDE SEQUENCE</scope>
    <source>
        <tissue evidence="17">Whole body</tissue>
    </source>
</reference>
<feature type="domain" description="DUF5110" evidence="15">
    <location>
        <begin position="861"/>
        <end position="913"/>
    </location>
</feature>